<gene>
    <name evidence="2" type="ORF">GO485_21895</name>
    <name evidence="3" type="ORF">IP92_00392</name>
</gene>
<keyword evidence="5" id="KW-1185">Reference proteome</keyword>
<evidence type="ECO:0008006" key="6">
    <source>
        <dbReference type="Google" id="ProtNLM"/>
    </source>
</evidence>
<feature type="signal peptide" evidence="1">
    <location>
        <begin position="1"/>
        <end position="20"/>
    </location>
</feature>
<dbReference type="EMBL" id="VLKW01000001">
    <property type="protein sequence ID" value="TWI51407.1"/>
    <property type="molecule type" value="Genomic_DNA"/>
</dbReference>
<feature type="chain" id="PRO_5044618155" description="Aspartyl protease" evidence="1">
    <location>
        <begin position="21"/>
        <end position="306"/>
    </location>
</feature>
<evidence type="ECO:0000313" key="2">
    <source>
        <dbReference type="EMBL" id="QGZ41452.1"/>
    </source>
</evidence>
<evidence type="ECO:0000256" key="1">
    <source>
        <dbReference type="SAM" id="SignalP"/>
    </source>
</evidence>
<reference evidence="2 5" key="3">
    <citation type="submission" date="2019-12" db="EMBL/GenBank/DDBJ databases">
        <title>Draft Genome Sequences of Six Type Strains of the Genus Massilia.</title>
        <authorList>
            <person name="Miess H."/>
            <person name="Frediansyah A."/>
            <person name="Goeker M."/>
            <person name="Gross H."/>
        </authorList>
    </citation>
    <scope>NUCLEOTIDE SEQUENCE [LARGE SCALE GENOMIC DNA]</scope>
    <source>
        <strain evidence="2 5">DSM 26639</strain>
    </source>
</reference>
<reference evidence="3" key="2">
    <citation type="submission" date="2019-07" db="EMBL/GenBank/DDBJ databases">
        <authorList>
            <person name="Whitman W."/>
            <person name="Huntemann M."/>
            <person name="Clum A."/>
            <person name="Pillay M."/>
            <person name="Palaniappan K."/>
            <person name="Varghese N."/>
            <person name="Mikhailova N."/>
            <person name="Stamatis D."/>
            <person name="Reddy T."/>
            <person name="Daum C."/>
            <person name="Shapiro N."/>
            <person name="Ivanova N."/>
            <person name="Kyrpides N."/>
            <person name="Woyke T."/>
        </authorList>
    </citation>
    <scope>NUCLEOTIDE SEQUENCE</scope>
    <source>
        <strain evidence="3">CGMCC 1.10685</strain>
    </source>
</reference>
<name>A0A562Q3S1_9BURK</name>
<protein>
    <recommendedName>
        <fullName evidence="6">Aspartyl protease</fullName>
    </recommendedName>
</protein>
<dbReference type="Proteomes" id="UP000315112">
    <property type="component" value="Unassembled WGS sequence"/>
</dbReference>
<evidence type="ECO:0000313" key="3">
    <source>
        <dbReference type="EMBL" id="TWI51407.1"/>
    </source>
</evidence>
<evidence type="ECO:0000313" key="5">
    <source>
        <dbReference type="Proteomes" id="UP000437862"/>
    </source>
</evidence>
<dbReference type="RefSeq" id="WP_145872841.1">
    <property type="nucleotide sequence ID" value="NZ_CP046904.1"/>
</dbReference>
<dbReference type="AlphaFoldDB" id="A0A562Q3S1"/>
<accession>A0A562Q3S1</accession>
<organism evidence="3 4">
    <name type="scientific">Pseudoduganella flava</name>
    <dbReference type="NCBI Taxonomy" id="871742"/>
    <lineage>
        <taxon>Bacteria</taxon>
        <taxon>Pseudomonadati</taxon>
        <taxon>Pseudomonadota</taxon>
        <taxon>Betaproteobacteria</taxon>
        <taxon>Burkholderiales</taxon>
        <taxon>Oxalobacteraceae</taxon>
        <taxon>Telluria group</taxon>
        <taxon>Pseudoduganella</taxon>
    </lineage>
</organism>
<dbReference type="Proteomes" id="UP000437862">
    <property type="component" value="Chromosome"/>
</dbReference>
<dbReference type="OrthoDB" id="8771808at2"/>
<sequence length="306" mass="32196">MRFTTSLPLLLLACATAAGAQGANATWHEFDYATSSRFGPDERLAVLLRADIDGKRCWLQLDTGAPHVVAWHQHAPAGTAPAPVSVTITVGDVRHTVSADAANLAPLASAPCMAGTVGNAFFEHGTLALDFAAGRYAFVPGAALRDILEAQPMLYFRSNGPGGHPLLPVTLADGRTGRMLVDTGAARFGIGATSAAHWRDLTGGLPLRENDNGGGNVRSFVANNAMDAAPLRCFETPYAGSVRMGDVPVTPGIVSYCEGKDFALEQPLLGLVGLRGLLRHQLTLDYVAQRWLLGAPGRPLPARAPE</sequence>
<proteinExistence type="predicted"/>
<keyword evidence="1" id="KW-0732">Signal</keyword>
<dbReference type="EMBL" id="CP046904">
    <property type="protein sequence ID" value="QGZ41452.1"/>
    <property type="molecule type" value="Genomic_DNA"/>
</dbReference>
<evidence type="ECO:0000313" key="4">
    <source>
        <dbReference type="Proteomes" id="UP000315112"/>
    </source>
</evidence>
<reference evidence="3 4" key="1">
    <citation type="journal article" date="2015" name="Stand. Genomic Sci.">
        <title>Genomic Encyclopedia of Bacterial and Archaeal Type Strains, Phase III: the genomes of soil and plant-associated and newly described type strains.</title>
        <authorList>
            <person name="Whitman W.B."/>
            <person name="Woyke T."/>
            <person name="Klenk H.P."/>
            <person name="Zhou Y."/>
            <person name="Lilburn T.G."/>
            <person name="Beck B.J."/>
            <person name="De Vos P."/>
            <person name="Vandamme P."/>
            <person name="Eisen J.A."/>
            <person name="Garrity G."/>
            <person name="Hugenholtz P."/>
            <person name="Kyrpides N.C."/>
        </authorList>
    </citation>
    <scope>NUCLEOTIDE SEQUENCE [LARGE SCALE GENOMIC DNA]</scope>
    <source>
        <strain evidence="3 4">CGMCC 1.10685</strain>
    </source>
</reference>